<keyword evidence="2" id="KW-1185">Reference proteome</keyword>
<protein>
    <submittedName>
        <fullName evidence="1">Uncharacterized protein</fullName>
    </submittedName>
</protein>
<dbReference type="Proteomes" id="UP001168821">
    <property type="component" value="Unassembled WGS sequence"/>
</dbReference>
<evidence type="ECO:0000313" key="2">
    <source>
        <dbReference type="Proteomes" id="UP001168821"/>
    </source>
</evidence>
<organism evidence="1 2">
    <name type="scientific">Zophobas morio</name>
    <dbReference type="NCBI Taxonomy" id="2755281"/>
    <lineage>
        <taxon>Eukaryota</taxon>
        <taxon>Metazoa</taxon>
        <taxon>Ecdysozoa</taxon>
        <taxon>Arthropoda</taxon>
        <taxon>Hexapoda</taxon>
        <taxon>Insecta</taxon>
        <taxon>Pterygota</taxon>
        <taxon>Neoptera</taxon>
        <taxon>Endopterygota</taxon>
        <taxon>Coleoptera</taxon>
        <taxon>Polyphaga</taxon>
        <taxon>Cucujiformia</taxon>
        <taxon>Tenebrionidae</taxon>
        <taxon>Zophobas</taxon>
    </lineage>
</organism>
<gene>
    <name evidence="1" type="ORF">Zmor_001942</name>
</gene>
<reference evidence="1" key="1">
    <citation type="journal article" date="2023" name="G3 (Bethesda)">
        <title>Whole genome assemblies of Zophobas morio and Tenebrio molitor.</title>
        <authorList>
            <person name="Kaur S."/>
            <person name="Stinson S.A."/>
            <person name="diCenzo G.C."/>
        </authorList>
    </citation>
    <scope>NUCLEOTIDE SEQUENCE</scope>
    <source>
        <strain evidence="1">QUZm001</strain>
    </source>
</reference>
<accession>A0AA38MTA8</accession>
<sequence length="112" mass="13152">MPYGINRPQYLDRLATMNLTSLSVRRTRGDVITTFQALTTANSPIRHLFSLNPDTRTRGHIFKLQKENFKTRSRQHFLSNRVFDPWNSLPDYVVLSNSVLSFKINYDHYCTE</sequence>
<proteinExistence type="predicted"/>
<comment type="caution">
    <text evidence="1">The sequence shown here is derived from an EMBL/GenBank/DDBJ whole genome shotgun (WGS) entry which is preliminary data.</text>
</comment>
<name>A0AA38MTA8_9CUCU</name>
<dbReference type="EMBL" id="JALNTZ010000001">
    <property type="protein sequence ID" value="KAJ3666503.1"/>
    <property type="molecule type" value="Genomic_DNA"/>
</dbReference>
<evidence type="ECO:0000313" key="1">
    <source>
        <dbReference type="EMBL" id="KAJ3666503.1"/>
    </source>
</evidence>
<dbReference type="AlphaFoldDB" id="A0AA38MTA8"/>